<dbReference type="InterPro" id="IPR036770">
    <property type="entry name" value="Ankyrin_rpt-contain_sf"/>
</dbReference>
<dbReference type="InterPro" id="IPR002110">
    <property type="entry name" value="Ankyrin_rpt"/>
</dbReference>
<evidence type="ECO:0000256" key="4">
    <source>
        <dbReference type="PROSITE-ProRule" id="PRU00023"/>
    </source>
</evidence>
<dbReference type="InterPro" id="IPR021832">
    <property type="entry name" value="ANKRD13"/>
</dbReference>
<dbReference type="AlphaFoldDB" id="A0AAP0K6R5"/>
<dbReference type="SUPFAM" id="SSF48403">
    <property type="entry name" value="Ankyrin repeat"/>
    <property type="match status" value="1"/>
</dbReference>
<dbReference type="EMBL" id="JBBNAE010000002">
    <property type="protein sequence ID" value="KAK9146178.1"/>
    <property type="molecule type" value="Genomic_DNA"/>
</dbReference>
<dbReference type="PANTHER" id="PTHR12447">
    <property type="entry name" value="ANKYRIN REPEAT DOMAIN-CONTAINING PROTEIN 13"/>
    <property type="match status" value="1"/>
</dbReference>
<evidence type="ECO:0000313" key="7">
    <source>
        <dbReference type="EMBL" id="KAK9146178.1"/>
    </source>
</evidence>
<organism evidence="7 8">
    <name type="scientific">Stephania japonica</name>
    <dbReference type="NCBI Taxonomy" id="461633"/>
    <lineage>
        <taxon>Eukaryota</taxon>
        <taxon>Viridiplantae</taxon>
        <taxon>Streptophyta</taxon>
        <taxon>Embryophyta</taxon>
        <taxon>Tracheophyta</taxon>
        <taxon>Spermatophyta</taxon>
        <taxon>Magnoliopsida</taxon>
        <taxon>Ranunculales</taxon>
        <taxon>Menispermaceae</taxon>
        <taxon>Menispermoideae</taxon>
        <taxon>Cissampelideae</taxon>
        <taxon>Stephania</taxon>
    </lineage>
</organism>
<feature type="region of interest" description="Disordered" evidence="5">
    <location>
        <begin position="358"/>
        <end position="390"/>
    </location>
</feature>
<dbReference type="GO" id="GO:0005737">
    <property type="term" value="C:cytoplasm"/>
    <property type="evidence" value="ECO:0007669"/>
    <property type="project" value="TreeGrafter"/>
</dbReference>
<dbReference type="InterPro" id="IPR055285">
    <property type="entry name" value="ANKRD13_C"/>
</dbReference>
<evidence type="ECO:0000256" key="1">
    <source>
        <dbReference type="ARBA" id="ARBA00004308"/>
    </source>
</evidence>
<protein>
    <recommendedName>
        <fullName evidence="6">Ankyrin repeat domain-containing protein</fullName>
    </recommendedName>
</protein>
<keyword evidence="4" id="KW-0040">ANK repeat</keyword>
<comment type="subcellular location">
    <subcellularLocation>
        <location evidence="1">Endomembrane system</location>
    </subcellularLocation>
</comment>
<reference evidence="7 8" key="1">
    <citation type="submission" date="2024-01" db="EMBL/GenBank/DDBJ databases">
        <title>Genome assemblies of Stephania.</title>
        <authorList>
            <person name="Yang L."/>
        </authorList>
    </citation>
    <scope>NUCLEOTIDE SEQUENCE [LARGE SCALE GENOMIC DNA]</scope>
    <source>
        <strain evidence="7">QJT</strain>
        <tissue evidence="7">Leaf</tissue>
    </source>
</reference>
<accession>A0AAP0K6R5</accession>
<gene>
    <name evidence="7" type="ORF">Sjap_006081</name>
</gene>
<dbReference type="PANTHER" id="PTHR12447:SF35">
    <property type="entry name" value="ANKYRIN REPEAT FAMILY PROTEIN"/>
    <property type="match status" value="1"/>
</dbReference>
<feature type="region of interest" description="Disordered" evidence="5">
    <location>
        <begin position="598"/>
        <end position="650"/>
    </location>
</feature>
<proteinExistence type="predicted"/>
<feature type="repeat" description="ANK" evidence="4">
    <location>
        <begin position="71"/>
        <end position="103"/>
    </location>
</feature>
<feature type="compositionally biased region" description="Basic residues" evidence="5">
    <location>
        <begin position="632"/>
        <end position="650"/>
    </location>
</feature>
<name>A0AAP0K6R5_9MAGN</name>
<evidence type="ECO:0000256" key="2">
    <source>
        <dbReference type="ARBA" id="ARBA00022737"/>
    </source>
</evidence>
<evidence type="ECO:0000259" key="6">
    <source>
        <dbReference type="Pfam" id="PF11904"/>
    </source>
</evidence>
<comment type="caution">
    <text evidence="7">The sequence shown here is derived from an EMBL/GenBank/DDBJ whole genome shotgun (WGS) entry which is preliminary data.</text>
</comment>
<dbReference type="Pfam" id="PF11904">
    <property type="entry name" value="ANKRD13_C"/>
    <property type="match status" value="1"/>
</dbReference>
<sequence>METTPIDVASYSHSPAHAAVASSDHATLRNLLQSLPTLHVPSHNFSAAEAVIEDSKSDAISAVIDRRDVPNRETPLQLAVRLNDATASELLMVAGADWTLQNHLGWNALQEAVCNKAESVAMVIYIHSKPLAWAKWCRRLPKLNSALKNMRDFYIEMSFHFESSVIPFISRMAPSDTYRIWKRGSNLRADMTLAGFDGFKIQRSDQSVLFLGEGCEDYSVVPGSLCLVFHKDKEVINAWEGAGEKVKGAEARRYVAALSRSKVSRPGINMTRAVLVPQMNWRRNERSEMVGKWKAKVYDLHNVVFSVRSRQVLKSNNNMTTHADIEADIEAEAEVTVEEYEELLSEDERRQLEMAFEVEGGNESGSENRHSSAEDGAVDSSAKKMHSCSDGEVKQKEKRGWFGRRKHRHAKHEGKKLPRLRSSPCLSANSSNFEGIDYSCELEKERHSAEIDVREDEEFGSVMDAAKSFRTNPSINNSGESEYKKGLRPVLWLSPDFPLKVEEFLPLLDILANKVKAIRRLRELLTTKLRPGTFPVQVAIPVVPTVQVLVTFTKFEELQQSEDFCTPPSSPTAEELLTQSSKSSMSWRQWIKAPYRRNNSSAVTSDPVDVADDNVDPFAIPPDYTWTTSEGRRKRQMRNRKPRRPKPQEK</sequence>
<evidence type="ECO:0000256" key="3">
    <source>
        <dbReference type="ARBA" id="ARBA00023136"/>
    </source>
</evidence>
<keyword evidence="8" id="KW-1185">Reference proteome</keyword>
<dbReference type="Gene3D" id="1.25.40.20">
    <property type="entry name" value="Ankyrin repeat-containing domain"/>
    <property type="match status" value="1"/>
</dbReference>
<dbReference type="GO" id="GO:0012505">
    <property type="term" value="C:endomembrane system"/>
    <property type="evidence" value="ECO:0007669"/>
    <property type="project" value="UniProtKB-SubCell"/>
</dbReference>
<keyword evidence="3" id="KW-0472">Membrane</keyword>
<dbReference type="PROSITE" id="PS50088">
    <property type="entry name" value="ANK_REPEAT"/>
    <property type="match status" value="1"/>
</dbReference>
<dbReference type="Proteomes" id="UP001417504">
    <property type="component" value="Unassembled WGS sequence"/>
</dbReference>
<evidence type="ECO:0000313" key="8">
    <source>
        <dbReference type="Proteomes" id="UP001417504"/>
    </source>
</evidence>
<feature type="domain" description="Ankyrin repeat" evidence="6">
    <location>
        <begin position="188"/>
        <end position="625"/>
    </location>
</feature>
<keyword evidence="2" id="KW-0677">Repeat</keyword>
<evidence type="ECO:0000256" key="5">
    <source>
        <dbReference type="SAM" id="MobiDB-lite"/>
    </source>
</evidence>